<dbReference type="AlphaFoldDB" id="A0A316A8E0"/>
<proteinExistence type="predicted"/>
<feature type="signal peptide" evidence="1">
    <location>
        <begin position="1"/>
        <end position="23"/>
    </location>
</feature>
<dbReference type="RefSeq" id="WP_146202335.1">
    <property type="nucleotide sequence ID" value="NZ_QGDT01000025.1"/>
</dbReference>
<accession>A0A316A8E0</accession>
<sequence>MKHTTKRMIWLAAFSLFVLFQFSCTEDHAIKRMPVLKTLPTSLLPSFNADSTYIGPPYFWIFNLEVVDKGTEPIKEYGVVLTQFRPDPNETRYEPFVDNTFKNAFEQPFEVGPATHRLRNNYAMRTYVYQKAYAILESGEVVYGNLVVTENGTVISQ</sequence>
<feature type="chain" id="PRO_5016462068" description="Gliding motility-associated lipoprotein GldH" evidence="1">
    <location>
        <begin position="24"/>
        <end position="157"/>
    </location>
</feature>
<dbReference type="EMBL" id="QGDT01000025">
    <property type="protein sequence ID" value="PWJ53240.1"/>
    <property type="molecule type" value="Genomic_DNA"/>
</dbReference>
<dbReference type="OrthoDB" id="963678at2"/>
<gene>
    <name evidence="2" type="ORF">CLV98_12523</name>
</gene>
<evidence type="ECO:0000313" key="2">
    <source>
        <dbReference type="EMBL" id="PWJ53240.1"/>
    </source>
</evidence>
<reference evidence="2 3" key="1">
    <citation type="submission" date="2018-03" db="EMBL/GenBank/DDBJ databases">
        <title>Genomic Encyclopedia of Archaeal and Bacterial Type Strains, Phase II (KMG-II): from individual species to whole genera.</title>
        <authorList>
            <person name="Goeker M."/>
        </authorList>
    </citation>
    <scope>NUCLEOTIDE SEQUENCE [LARGE SCALE GENOMIC DNA]</scope>
    <source>
        <strain evidence="2 3">DSM 100346</strain>
    </source>
</reference>
<keyword evidence="1" id="KW-0732">Signal</keyword>
<dbReference type="Proteomes" id="UP000245880">
    <property type="component" value="Unassembled WGS sequence"/>
</dbReference>
<evidence type="ECO:0008006" key="4">
    <source>
        <dbReference type="Google" id="ProtNLM"/>
    </source>
</evidence>
<comment type="caution">
    <text evidence="2">The sequence shown here is derived from an EMBL/GenBank/DDBJ whole genome shotgun (WGS) entry which is preliminary data.</text>
</comment>
<keyword evidence="3" id="KW-1185">Reference proteome</keyword>
<name>A0A316A8E0_9BACT</name>
<organism evidence="2 3">
    <name type="scientific">Dyadobacter jejuensis</name>
    <dbReference type="NCBI Taxonomy" id="1082580"/>
    <lineage>
        <taxon>Bacteria</taxon>
        <taxon>Pseudomonadati</taxon>
        <taxon>Bacteroidota</taxon>
        <taxon>Cytophagia</taxon>
        <taxon>Cytophagales</taxon>
        <taxon>Spirosomataceae</taxon>
        <taxon>Dyadobacter</taxon>
    </lineage>
</organism>
<evidence type="ECO:0000313" key="3">
    <source>
        <dbReference type="Proteomes" id="UP000245880"/>
    </source>
</evidence>
<evidence type="ECO:0000256" key="1">
    <source>
        <dbReference type="SAM" id="SignalP"/>
    </source>
</evidence>
<protein>
    <recommendedName>
        <fullName evidence="4">Gliding motility-associated lipoprotein GldH</fullName>
    </recommendedName>
</protein>